<sequence>VVFVYQASGALTGLKENSKVEQFKEHALNTLLHDITAALPGLELDSRSFEESLIGVKSTLAKLQTCKLDRKLELFHQANLKAFNFQACINATIDIASFETFLLHLYNLSLSITGDVEILVRDLIGCSSSRNVFDILTCVVTALQNSGTNFEAALSGAIALISELKGDTDNLINDVKKCLGFSVTQFMIEASRIMEKC</sequence>
<name>A0A1B6LHV3_9HEMI</name>
<organism evidence="1">
    <name type="scientific">Graphocephala atropunctata</name>
    <dbReference type="NCBI Taxonomy" id="36148"/>
    <lineage>
        <taxon>Eukaryota</taxon>
        <taxon>Metazoa</taxon>
        <taxon>Ecdysozoa</taxon>
        <taxon>Arthropoda</taxon>
        <taxon>Hexapoda</taxon>
        <taxon>Insecta</taxon>
        <taxon>Pterygota</taxon>
        <taxon>Neoptera</taxon>
        <taxon>Paraneoptera</taxon>
        <taxon>Hemiptera</taxon>
        <taxon>Auchenorrhyncha</taxon>
        <taxon>Membracoidea</taxon>
        <taxon>Cicadellidae</taxon>
        <taxon>Cicadellinae</taxon>
        <taxon>Cicadellini</taxon>
        <taxon>Graphocephala</taxon>
    </lineage>
</organism>
<gene>
    <name evidence="1" type="ORF">g.40237</name>
</gene>
<evidence type="ECO:0000313" key="1">
    <source>
        <dbReference type="EMBL" id="JAT23220.1"/>
    </source>
</evidence>
<reference evidence="1" key="1">
    <citation type="submission" date="2015-11" db="EMBL/GenBank/DDBJ databases">
        <title>De novo transcriptome assembly of four potential Pierce s Disease insect vectors from Arizona vineyards.</title>
        <authorList>
            <person name="Tassone E.E."/>
        </authorList>
    </citation>
    <scope>NUCLEOTIDE SEQUENCE</scope>
</reference>
<proteinExistence type="predicted"/>
<dbReference type="AlphaFoldDB" id="A0A1B6LHV3"/>
<accession>A0A1B6LHV3</accession>
<dbReference type="EMBL" id="GEBQ01016757">
    <property type="protein sequence ID" value="JAT23220.1"/>
    <property type="molecule type" value="Transcribed_RNA"/>
</dbReference>
<protein>
    <submittedName>
        <fullName evidence="1">Uncharacterized protein</fullName>
    </submittedName>
</protein>
<feature type="non-terminal residue" evidence="1">
    <location>
        <position position="1"/>
    </location>
</feature>